<evidence type="ECO:0000313" key="1">
    <source>
        <dbReference type="EMBL" id="KAL2848998.1"/>
    </source>
</evidence>
<reference evidence="1 2" key="1">
    <citation type="submission" date="2024-07" db="EMBL/GenBank/DDBJ databases">
        <title>Section-level genome sequencing and comparative genomics of Aspergillus sections Usti and Cavernicolus.</title>
        <authorList>
            <consortium name="Lawrence Berkeley National Laboratory"/>
            <person name="Nybo J.L."/>
            <person name="Vesth T.C."/>
            <person name="Theobald S."/>
            <person name="Frisvad J.C."/>
            <person name="Larsen T.O."/>
            <person name="Kjaerboelling I."/>
            <person name="Rothschild-Mancinelli K."/>
            <person name="Lyhne E.K."/>
            <person name="Kogle M.E."/>
            <person name="Barry K."/>
            <person name="Clum A."/>
            <person name="Na H."/>
            <person name="Ledsgaard L."/>
            <person name="Lin J."/>
            <person name="Lipzen A."/>
            <person name="Kuo A."/>
            <person name="Riley R."/>
            <person name="Mondo S."/>
            <person name="LaButti K."/>
            <person name="Haridas S."/>
            <person name="Pangalinan J."/>
            <person name="Salamov A.A."/>
            <person name="Simmons B.A."/>
            <person name="Magnuson J.K."/>
            <person name="Chen J."/>
            <person name="Drula E."/>
            <person name="Henrissat B."/>
            <person name="Wiebenga A."/>
            <person name="Lubbers R.J."/>
            <person name="Gomes A.C."/>
            <person name="Macurrencykelacurrency M.R."/>
            <person name="Stajich J."/>
            <person name="Grigoriev I.V."/>
            <person name="Mortensen U.H."/>
            <person name="De vries R.P."/>
            <person name="Baker S.E."/>
            <person name="Andersen M.R."/>
        </authorList>
    </citation>
    <scope>NUCLEOTIDE SEQUENCE [LARGE SCALE GENOMIC DNA]</scope>
    <source>
        <strain evidence="1 2">CBS 756.74</strain>
    </source>
</reference>
<sequence>MGNIYMRHPAPVKDRQVNKKKTFLSQQNQPSAKQRKTSMGLVSPRADHAAKSCSSLGTFARALHESINNEVCLL</sequence>
<evidence type="ECO:0000313" key="2">
    <source>
        <dbReference type="Proteomes" id="UP001610444"/>
    </source>
</evidence>
<gene>
    <name evidence="1" type="ORF">BJX68DRAFT_98181</name>
</gene>
<keyword evidence="2" id="KW-1185">Reference proteome</keyword>
<comment type="caution">
    <text evidence="1">The sequence shown here is derived from an EMBL/GenBank/DDBJ whole genome shotgun (WGS) entry which is preliminary data.</text>
</comment>
<organism evidence="1 2">
    <name type="scientific">Aspergillus pseudodeflectus</name>
    <dbReference type="NCBI Taxonomy" id="176178"/>
    <lineage>
        <taxon>Eukaryota</taxon>
        <taxon>Fungi</taxon>
        <taxon>Dikarya</taxon>
        <taxon>Ascomycota</taxon>
        <taxon>Pezizomycotina</taxon>
        <taxon>Eurotiomycetes</taxon>
        <taxon>Eurotiomycetidae</taxon>
        <taxon>Eurotiales</taxon>
        <taxon>Aspergillaceae</taxon>
        <taxon>Aspergillus</taxon>
        <taxon>Aspergillus subgen. Nidulantes</taxon>
    </lineage>
</organism>
<dbReference type="EMBL" id="JBFXLR010000024">
    <property type="protein sequence ID" value="KAL2848998.1"/>
    <property type="molecule type" value="Genomic_DNA"/>
</dbReference>
<dbReference type="RefSeq" id="XP_070898533.1">
    <property type="nucleotide sequence ID" value="XM_071050119.1"/>
</dbReference>
<accession>A0ABR4KCM3</accession>
<dbReference type="Proteomes" id="UP001610444">
    <property type="component" value="Unassembled WGS sequence"/>
</dbReference>
<dbReference type="GeneID" id="98165283"/>
<proteinExistence type="predicted"/>
<protein>
    <submittedName>
        <fullName evidence="1">Uncharacterized protein</fullName>
    </submittedName>
</protein>
<name>A0ABR4KCM3_9EURO</name>